<dbReference type="InterPro" id="IPR009078">
    <property type="entry name" value="Ferritin-like_SF"/>
</dbReference>
<dbReference type="OrthoDB" id="9797023at2"/>
<evidence type="ECO:0000256" key="2">
    <source>
        <dbReference type="RuleBase" id="RU003875"/>
    </source>
</evidence>
<dbReference type="AlphaFoldDB" id="A0A3S9HEC3"/>
<proteinExistence type="inferred from homology"/>
<evidence type="ECO:0000313" key="4">
    <source>
        <dbReference type="EMBL" id="AZP05749.1"/>
    </source>
</evidence>
<dbReference type="InterPro" id="IPR002177">
    <property type="entry name" value="DPS_DNA-bd"/>
</dbReference>
<comment type="similarity">
    <text evidence="1 2">Belongs to the Dps family.</text>
</comment>
<dbReference type="PRINTS" id="PR01346">
    <property type="entry name" value="HELNAPAPROT"/>
</dbReference>
<evidence type="ECO:0000313" key="5">
    <source>
        <dbReference type="Proteomes" id="UP000273326"/>
    </source>
</evidence>
<evidence type="ECO:0000256" key="1">
    <source>
        <dbReference type="ARBA" id="ARBA00009497"/>
    </source>
</evidence>
<organism evidence="4 5">
    <name type="scientific">Jeotgalibaca ciconiae</name>
    <dbReference type="NCBI Taxonomy" id="2496265"/>
    <lineage>
        <taxon>Bacteria</taxon>
        <taxon>Bacillati</taxon>
        <taxon>Bacillota</taxon>
        <taxon>Bacilli</taxon>
        <taxon>Lactobacillales</taxon>
        <taxon>Carnobacteriaceae</taxon>
        <taxon>Jeotgalibaca</taxon>
    </lineage>
</organism>
<dbReference type="PROSITE" id="PS00818">
    <property type="entry name" value="DPS_1"/>
    <property type="match status" value="1"/>
</dbReference>
<dbReference type="EMBL" id="CP034465">
    <property type="protein sequence ID" value="AZP05749.1"/>
    <property type="molecule type" value="Genomic_DNA"/>
</dbReference>
<dbReference type="GO" id="GO:0008199">
    <property type="term" value="F:ferric iron binding"/>
    <property type="evidence" value="ECO:0007669"/>
    <property type="project" value="InterPro"/>
</dbReference>
<dbReference type="InterPro" id="IPR012347">
    <property type="entry name" value="Ferritin-like"/>
</dbReference>
<dbReference type="GO" id="GO:0016722">
    <property type="term" value="F:oxidoreductase activity, acting on metal ions"/>
    <property type="evidence" value="ECO:0007669"/>
    <property type="project" value="InterPro"/>
</dbReference>
<dbReference type="InterPro" id="IPR023188">
    <property type="entry name" value="DPS_DNA-bd_CS"/>
</dbReference>
<dbReference type="PROSITE" id="PS00819">
    <property type="entry name" value="DPS_2"/>
    <property type="match status" value="1"/>
</dbReference>
<dbReference type="PANTHER" id="PTHR42932:SF1">
    <property type="entry name" value="GENERAL STRESS PROTEIN 20U"/>
    <property type="match status" value="1"/>
</dbReference>
<dbReference type="Gene3D" id="1.20.1260.10">
    <property type="match status" value="1"/>
</dbReference>
<name>A0A3S9HEC3_9LACT</name>
<sequence>MYMASQEVKDYLNTVVATQGQFYIRLHQFHWYVKGSHFFTLHEKFEELYDETTENLDKVAERLLAIGGEPYATLQEFIDHSVIEEKVEDKNLSQDEMVEAVVVDLEIITNSLQEGVELTEEHGDSPSNDMLIAMKEGVDKHIWMLKGYLGKPVDA</sequence>
<feature type="domain" description="Ferritin/DPS" evidence="3">
    <location>
        <begin position="10"/>
        <end position="151"/>
    </location>
</feature>
<accession>A0A3S9HEC3</accession>
<protein>
    <submittedName>
        <fullName evidence="4">DNA starvation/stationary phase protection protein</fullName>
    </submittedName>
</protein>
<gene>
    <name evidence="4" type="ORF">EJN90_09575</name>
</gene>
<keyword evidence="5" id="KW-1185">Reference proteome</keyword>
<dbReference type="PANTHER" id="PTHR42932">
    <property type="entry name" value="GENERAL STRESS PROTEIN 20U"/>
    <property type="match status" value="1"/>
</dbReference>
<dbReference type="CDD" id="cd01043">
    <property type="entry name" value="DPS"/>
    <property type="match status" value="1"/>
</dbReference>
<reference evidence="5" key="1">
    <citation type="submission" date="2018-12" db="EMBL/GenBank/DDBJ databases">
        <title>Complete genome sequencing of Jeotgalibaca sp. H21T32.</title>
        <authorList>
            <person name="Bae J.-W."/>
            <person name="Lee S.-Y."/>
        </authorList>
    </citation>
    <scope>NUCLEOTIDE SEQUENCE [LARGE SCALE GENOMIC DNA]</scope>
    <source>
        <strain evidence="5">H21T32</strain>
    </source>
</reference>
<dbReference type="Proteomes" id="UP000273326">
    <property type="component" value="Chromosome"/>
</dbReference>
<dbReference type="InterPro" id="IPR008331">
    <property type="entry name" value="Ferritin_DPS_dom"/>
</dbReference>
<dbReference type="KEGG" id="jeh:EJN90_09575"/>
<evidence type="ECO:0000259" key="3">
    <source>
        <dbReference type="Pfam" id="PF00210"/>
    </source>
</evidence>
<dbReference type="PIRSF" id="PIRSF005900">
    <property type="entry name" value="Dps"/>
    <property type="match status" value="1"/>
</dbReference>
<dbReference type="SUPFAM" id="SSF47240">
    <property type="entry name" value="Ferritin-like"/>
    <property type="match status" value="1"/>
</dbReference>
<dbReference type="Pfam" id="PF00210">
    <property type="entry name" value="Ferritin"/>
    <property type="match status" value="1"/>
</dbReference>